<feature type="region of interest" description="Disordered" evidence="1">
    <location>
        <begin position="1"/>
        <end position="71"/>
    </location>
</feature>
<evidence type="ECO:0000313" key="4">
    <source>
        <dbReference type="Proteomes" id="UP000663836"/>
    </source>
</evidence>
<evidence type="ECO:0000313" key="2">
    <source>
        <dbReference type="EMBL" id="CAF1044226.1"/>
    </source>
</evidence>
<comment type="caution">
    <text evidence="3">The sequence shown here is derived from an EMBL/GenBank/DDBJ whole genome shotgun (WGS) entry which is preliminary data.</text>
</comment>
<dbReference type="EMBL" id="CAJNOT010000646">
    <property type="protein sequence ID" value="CAF1044226.1"/>
    <property type="molecule type" value="Genomic_DNA"/>
</dbReference>
<dbReference type="Proteomes" id="UP000663836">
    <property type="component" value="Unassembled WGS sequence"/>
</dbReference>
<sequence>MSASTSSDRNQESPGNLLDASGVAAQQKLGQQGSSDSSTHQLGEGDSRQQQQQQQQHKLGQNDSEQHQHKS</sequence>
<feature type="compositionally biased region" description="Polar residues" evidence="1">
    <location>
        <begin position="28"/>
        <end position="41"/>
    </location>
</feature>
<evidence type="ECO:0000313" key="3">
    <source>
        <dbReference type="EMBL" id="CAF3695788.1"/>
    </source>
</evidence>
<name>A0A818URY9_9BILA</name>
<protein>
    <submittedName>
        <fullName evidence="3">Uncharacterized protein</fullName>
    </submittedName>
</protein>
<feature type="compositionally biased region" description="Polar residues" evidence="1">
    <location>
        <begin position="1"/>
        <end position="14"/>
    </location>
</feature>
<evidence type="ECO:0000256" key="1">
    <source>
        <dbReference type="SAM" id="MobiDB-lite"/>
    </source>
</evidence>
<gene>
    <name evidence="3" type="ORF">JBS370_LOCUS9166</name>
    <name evidence="2" type="ORF">ZHD862_LOCUS14709</name>
</gene>
<dbReference type="EMBL" id="CAJOBD010000610">
    <property type="protein sequence ID" value="CAF3695788.1"/>
    <property type="molecule type" value="Genomic_DNA"/>
</dbReference>
<accession>A0A818URY9</accession>
<dbReference type="Proteomes" id="UP000663864">
    <property type="component" value="Unassembled WGS sequence"/>
</dbReference>
<organism evidence="3 4">
    <name type="scientific">Rotaria sordida</name>
    <dbReference type="NCBI Taxonomy" id="392033"/>
    <lineage>
        <taxon>Eukaryota</taxon>
        <taxon>Metazoa</taxon>
        <taxon>Spiralia</taxon>
        <taxon>Gnathifera</taxon>
        <taxon>Rotifera</taxon>
        <taxon>Eurotatoria</taxon>
        <taxon>Bdelloidea</taxon>
        <taxon>Philodinida</taxon>
        <taxon>Philodinidae</taxon>
        <taxon>Rotaria</taxon>
    </lineage>
</organism>
<proteinExistence type="predicted"/>
<dbReference type="AlphaFoldDB" id="A0A818URY9"/>
<reference evidence="3" key="1">
    <citation type="submission" date="2021-02" db="EMBL/GenBank/DDBJ databases">
        <authorList>
            <person name="Nowell W R."/>
        </authorList>
    </citation>
    <scope>NUCLEOTIDE SEQUENCE</scope>
</reference>